<protein>
    <submittedName>
        <fullName evidence="3">Fatty acid desaturase</fullName>
    </submittedName>
</protein>
<organism evidence="3 4">
    <name type="scientific">Rubricella aquisinus</name>
    <dbReference type="NCBI Taxonomy" id="2028108"/>
    <lineage>
        <taxon>Bacteria</taxon>
        <taxon>Pseudomonadati</taxon>
        <taxon>Pseudomonadota</taxon>
        <taxon>Alphaproteobacteria</taxon>
        <taxon>Rhodobacterales</taxon>
        <taxon>Paracoccaceae</taxon>
        <taxon>Rubricella</taxon>
    </lineage>
</organism>
<reference evidence="3 4" key="1">
    <citation type="submission" date="2020-08" db="EMBL/GenBank/DDBJ databases">
        <title>Genomic Encyclopedia of Type Strains, Phase IV (KMG-IV): sequencing the most valuable type-strain genomes for metagenomic binning, comparative biology and taxonomic classification.</title>
        <authorList>
            <person name="Goeker M."/>
        </authorList>
    </citation>
    <scope>NUCLEOTIDE SEQUENCE [LARGE SCALE GENOMIC DNA]</scope>
    <source>
        <strain evidence="3 4">DSM 103377</strain>
    </source>
</reference>
<feature type="transmembrane region" description="Helical" evidence="1">
    <location>
        <begin position="194"/>
        <end position="214"/>
    </location>
</feature>
<proteinExistence type="predicted"/>
<sequence>MRTFVFQNALSLKRIEGPTLAALAGCYLVWGLATAFHQELGFWWWLPAAVAATFHASLQHEVLHGHPTRNALVNEALVFPPLSVLYPYRRFKAMHLRHHNNPLLTDPYDDPESWYIAKGDYEVLHPVMRALLRFNGTFAGRLVIGPWLGFVGLVRADLARVRAGDGQVRAHWLLHLPALAVLLVWLWAVGVPVWIYLLAVVWPAHALLAIRTYIEHRAEAAPEHRSAIVEAEWPFRLLFLNNSLHAVHHERPSVPWYDLPRLYRQERDAVLMRNGGYLVRGYRSLIGRYLFRRREPIVHPFRRRTDQ</sequence>
<accession>A0A840WJ58</accession>
<dbReference type="AlphaFoldDB" id="A0A840WJ58"/>
<comment type="caution">
    <text evidence="3">The sequence shown here is derived from an EMBL/GenBank/DDBJ whole genome shotgun (WGS) entry which is preliminary data.</text>
</comment>
<dbReference type="Proteomes" id="UP000553766">
    <property type="component" value="Unassembled WGS sequence"/>
</dbReference>
<evidence type="ECO:0000259" key="2">
    <source>
        <dbReference type="Pfam" id="PF00487"/>
    </source>
</evidence>
<name>A0A840WJ58_9RHOB</name>
<dbReference type="GO" id="GO:0006629">
    <property type="term" value="P:lipid metabolic process"/>
    <property type="evidence" value="ECO:0007669"/>
    <property type="project" value="InterPro"/>
</dbReference>
<feature type="transmembrane region" description="Helical" evidence="1">
    <location>
        <begin position="138"/>
        <end position="158"/>
    </location>
</feature>
<gene>
    <name evidence="3" type="ORF">FHS89_001148</name>
</gene>
<evidence type="ECO:0000256" key="1">
    <source>
        <dbReference type="SAM" id="Phobius"/>
    </source>
</evidence>
<evidence type="ECO:0000313" key="4">
    <source>
        <dbReference type="Proteomes" id="UP000553766"/>
    </source>
</evidence>
<dbReference type="InterPro" id="IPR005804">
    <property type="entry name" value="FA_desaturase_dom"/>
</dbReference>
<keyword evidence="1" id="KW-1133">Transmembrane helix</keyword>
<feature type="domain" description="Fatty acid desaturase" evidence="2">
    <location>
        <begin position="44"/>
        <end position="277"/>
    </location>
</feature>
<dbReference type="Pfam" id="PF00487">
    <property type="entry name" value="FA_desaturase"/>
    <property type="match status" value="1"/>
</dbReference>
<dbReference type="EMBL" id="JACIJS010000003">
    <property type="protein sequence ID" value="MBB5515138.1"/>
    <property type="molecule type" value="Genomic_DNA"/>
</dbReference>
<dbReference type="RefSeq" id="WP_184009445.1">
    <property type="nucleotide sequence ID" value="NZ_JACIJS010000003.1"/>
</dbReference>
<keyword evidence="4" id="KW-1185">Reference proteome</keyword>
<evidence type="ECO:0000313" key="3">
    <source>
        <dbReference type="EMBL" id="MBB5515138.1"/>
    </source>
</evidence>
<keyword evidence="1" id="KW-0472">Membrane</keyword>
<feature type="transmembrane region" description="Helical" evidence="1">
    <location>
        <begin position="170"/>
        <end position="188"/>
    </location>
</feature>
<keyword evidence="1" id="KW-0812">Transmembrane</keyword>